<keyword evidence="3" id="KW-1185">Reference proteome</keyword>
<reference evidence="2 3" key="1">
    <citation type="submission" date="2020-06" db="EMBL/GenBank/DDBJ databases">
        <title>Rhizobium sp.nov. isolated from the tomato plant.</title>
        <authorList>
            <person name="Thin K.K."/>
            <person name="Zhang X."/>
            <person name="He S."/>
        </authorList>
    </citation>
    <scope>NUCLEOTIDE SEQUENCE [LARGE SCALE GENOMIC DNA]</scope>
    <source>
        <strain evidence="2 3">DBTS2</strain>
    </source>
</reference>
<name>A0ABX2QE75_9HYPH</name>
<comment type="caution">
    <text evidence="2">The sequence shown here is derived from an EMBL/GenBank/DDBJ whole genome shotgun (WGS) entry which is preliminary data.</text>
</comment>
<feature type="transmembrane region" description="Helical" evidence="1">
    <location>
        <begin position="20"/>
        <end position="41"/>
    </location>
</feature>
<feature type="transmembrane region" description="Helical" evidence="1">
    <location>
        <begin position="62"/>
        <end position="82"/>
    </location>
</feature>
<keyword evidence="1" id="KW-0812">Transmembrane</keyword>
<dbReference type="RefSeq" id="WP_176949636.1">
    <property type="nucleotide sequence ID" value="NZ_JABXYK010000005.1"/>
</dbReference>
<keyword evidence="1" id="KW-0472">Membrane</keyword>
<proteinExistence type="predicted"/>
<gene>
    <name evidence="2" type="ORF">HV823_10330</name>
</gene>
<dbReference type="Proteomes" id="UP000659172">
    <property type="component" value="Unassembled WGS sequence"/>
</dbReference>
<organism evidence="2 3">
    <name type="scientific">Mycoplana rhizolycopersici</name>
    <dbReference type="NCBI Taxonomy" id="2746702"/>
    <lineage>
        <taxon>Bacteria</taxon>
        <taxon>Pseudomonadati</taxon>
        <taxon>Pseudomonadota</taxon>
        <taxon>Alphaproteobacteria</taxon>
        <taxon>Hyphomicrobiales</taxon>
        <taxon>Rhizobiaceae</taxon>
        <taxon>Mycoplana</taxon>
    </lineage>
</organism>
<dbReference type="EMBL" id="JABXYK010000005">
    <property type="protein sequence ID" value="NVP55646.1"/>
    <property type="molecule type" value="Genomic_DNA"/>
</dbReference>
<evidence type="ECO:0000256" key="1">
    <source>
        <dbReference type="SAM" id="Phobius"/>
    </source>
</evidence>
<evidence type="ECO:0000313" key="3">
    <source>
        <dbReference type="Proteomes" id="UP000659172"/>
    </source>
</evidence>
<feature type="transmembrane region" description="Helical" evidence="1">
    <location>
        <begin position="94"/>
        <end position="115"/>
    </location>
</feature>
<protein>
    <submittedName>
        <fullName evidence="2">Uncharacterized protein</fullName>
    </submittedName>
</protein>
<evidence type="ECO:0000313" key="2">
    <source>
        <dbReference type="EMBL" id="NVP55646.1"/>
    </source>
</evidence>
<sequence length="138" mass="15559">MNTAESLIDTGANGSAVARNYAFILVGGIVFPLVIVAHFIARKRRKLTGFEQSQYVFQYRTTSIALLSLVVAVLIAVAMFIWMPPQAPQQHVQIIFAFLNSLVWLTMLWGAARCIRGLYLCGARRVIQNSKTFWIWPQ</sequence>
<keyword evidence="1" id="KW-1133">Transmembrane helix</keyword>
<accession>A0ABX2QE75</accession>